<dbReference type="Proteomes" id="UP001597119">
    <property type="component" value="Unassembled WGS sequence"/>
</dbReference>
<dbReference type="RefSeq" id="WP_247379367.1">
    <property type="nucleotide sequence ID" value="NZ_JALLGV010000007.1"/>
</dbReference>
<gene>
    <name evidence="1" type="ORF">ACFR9U_06390</name>
</gene>
<dbReference type="EMBL" id="JBHUDJ010000002">
    <property type="protein sequence ID" value="MFD1586604.1"/>
    <property type="molecule type" value="Genomic_DNA"/>
</dbReference>
<sequence length="86" mass="9332">MQVFCTDGTVFACRSYDLTEYGVKLYGQHPDADERYRDDPEQIGFVPHDRLGYILPDGVRPASQSVVGAQPVMGSGYPPGPAGGVR</sequence>
<evidence type="ECO:0000313" key="2">
    <source>
        <dbReference type="Proteomes" id="UP001597119"/>
    </source>
</evidence>
<proteinExistence type="predicted"/>
<reference evidence="1 2" key="1">
    <citation type="journal article" date="2019" name="Int. J. Syst. Evol. Microbiol.">
        <title>The Global Catalogue of Microorganisms (GCM) 10K type strain sequencing project: providing services to taxonomists for standard genome sequencing and annotation.</title>
        <authorList>
            <consortium name="The Broad Institute Genomics Platform"/>
            <consortium name="The Broad Institute Genome Sequencing Center for Infectious Disease"/>
            <person name="Wu L."/>
            <person name="Ma J."/>
        </authorList>
    </citation>
    <scope>NUCLEOTIDE SEQUENCE [LARGE SCALE GENOMIC DNA]</scope>
    <source>
        <strain evidence="1 2">CGMCC 1.12125</strain>
    </source>
</reference>
<organism evidence="1 2">
    <name type="scientific">Halorientalis brevis</name>
    <dbReference type="NCBI Taxonomy" id="1126241"/>
    <lineage>
        <taxon>Archaea</taxon>
        <taxon>Methanobacteriati</taxon>
        <taxon>Methanobacteriota</taxon>
        <taxon>Stenosarchaea group</taxon>
        <taxon>Halobacteria</taxon>
        <taxon>Halobacteriales</taxon>
        <taxon>Haloarculaceae</taxon>
        <taxon>Halorientalis</taxon>
    </lineage>
</organism>
<accession>A0ABD6C9S1</accession>
<dbReference type="AlphaFoldDB" id="A0ABD6C9S1"/>
<keyword evidence="2" id="KW-1185">Reference proteome</keyword>
<protein>
    <submittedName>
        <fullName evidence="1">Uncharacterized protein</fullName>
    </submittedName>
</protein>
<name>A0ABD6C9S1_9EURY</name>
<evidence type="ECO:0000313" key="1">
    <source>
        <dbReference type="EMBL" id="MFD1586604.1"/>
    </source>
</evidence>
<comment type="caution">
    <text evidence="1">The sequence shown here is derived from an EMBL/GenBank/DDBJ whole genome shotgun (WGS) entry which is preliminary data.</text>
</comment>